<gene>
    <name evidence="3" type="ORF">OG563_35445</name>
</gene>
<reference evidence="3" key="1">
    <citation type="submission" date="2022-10" db="EMBL/GenBank/DDBJ databases">
        <title>The complete genomes of actinobacterial strains from the NBC collection.</title>
        <authorList>
            <person name="Joergensen T.S."/>
            <person name="Alvarez Arevalo M."/>
            <person name="Sterndorff E.B."/>
            <person name="Faurdal D."/>
            <person name="Vuksanovic O."/>
            <person name="Mourched A.-S."/>
            <person name="Charusanti P."/>
            <person name="Shaw S."/>
            <person name="Blin K."/>
            <person name="Weber T."/>
        </authorList>
    </citation>
    <scope>NUCLEOTIDE SEQUENCE</scope>
    <source>
        <strain evidence="3">NBC_01482</strain>
    </source>
</reference>
<dbReference type="EMBL" id="CP109441">
    <property type="protein sequence ID" value="WUV44430.1"/>
    <property type="molecule type" value="Genomic_DNA"/>
</dbReference>
<feature type="region of interest" description="Disordered" evidence="1">
    <location>
        <begin position="318"/>
        <end position="345"/>
    </location>
</feature>
<keyword evidence="2" id="KW-0732">Signal</keyword>
<feature type="signal peptide" evidence="2">
    <location>
        <begin position="1"/>
        <end position="22"/>
    </location>
</feature>
<dbReference type="Gene3D" id="2.120.10.30">
    <property type="entry name" value="TolB, C-terminal domain"/>
    <property type="match status" value="1"/>
</dbReference>
<organism evidence="3 4">
    <name type="scientific">Nocardia vinacea</name>
    <dbReference type="NCBI Taxonomy" id="96468"/>
    <lineage>
        <taxon>Bacteria</taxon>
        <taxon>Bacillati</taxon>
        <taxon>Actinomycetota</taxon>
        <taxon>Actinomycetes</taxon>
        <taxon>Mycobacteriales</taxon>
        <taxon>Nocardiaceae</taxon>
        <taxon>Nocardia</taxon>
    </lineage>
</organism>
<evidence type="ECO:0000256" key="2">
    <source>
        <dbReference type="SAM" id="SignalP"/>
    </source>
</evidence>
<keyword evidence="4" id="KW-1185">Reference proteome</keyword>
<protein>
    <submittedName>
        <fullName evidence="3">Superoxide dismutase</fullName>
    </submittedName>
</protein>
<feature type="chain" id="PRO_5047471643" evidence="2">
    <location>
        <begin position="23"/>
        <end position="345"/>
    </location>
</feature>
<proteinExistence type="predicted"/>
<dbReference type="SUPFAM" id="SSF63829">
    <property type="entry name" value="Calcium-dependent phosphotriesterase"/>
    <property type="match status" value="1"/>
</dbReference>
<evidence type="ECO:0000313" key="3">
    <source>
        <dbReference type="EMBL" id="WUV44430.1"/>
    </source>
</evidence>
<name>A0ABZ1YMI3_9NOCA</name>
<evidence type="ECO:0000313" key="4">
    <source>
        <dbReference type="Proteomes" id="UP001432062"/>
    </source>
</evidence>
<evidence type="ECO:0000256" key="1">
    <source>
        <dbReference type="SAM" id="MobiDB-lite"/>
    </source>
</evidence>
<dbReference type="InterPro" id="IPR011042">
    <property type="entry name" value="6-blade_b-propeller_TolB-like"/>
</dbReference>
<accession>A0ABZ1YMI3</accession>
<dbReference type="Proteomes" id="UP001432062">
    <property type="component" value="Chromosome"/>
</dbReference>
<sequence>MSRILGLAAALACLGVAVLQPADRAAADGAFPTAIDLPAGFRPEGIAIGELPVAYLGSQADGSICRVSLMTGQRVLLSPGPGTPSLGLQLDHRGRLFVAGGSSGDARVVDTRTGAVSASYRLGTPPDTFVNDVVLTSAGAWFTDSRTPVLYHLPVGRDGVLPPPEAVVRIPLIGDIAYVPKTFNANGIVRTPDGTGLIIVQSVTGHLFRVDPATGTTRRIDIGTETVPDGDGLLLYGSTLFVVQNRRNAVAVIALEAAGATGTLELRLTDPRFDTPTTIAAFGDRLYLPNARLTTPQSPTTPYNAVAVDRPLQSLRSIRPGTTKFATGYRQPARSRSPKPVESGP</sequence>
<dbReference type="RefSeq" id="WP_329407355.1">
    <property type="nucleotide sequence ID" value="NZ_CP109441.1"/>
</dbReference>